<organism evidence="3">
    <name type="scientific">Guillardia theta (strain CCMP2712)</name>
    <name type="common">Cryptophyte</name>
    <dbReference type="NCBI Taxonomy" id="905079"/>
    <lineage>
        <taxon>Eukaryota</taxon>
        <taxon>Cryptophyceae</taxon>
        <taxon>Pyrenomonadales</taxon>
        <taxon>Geminigeraceae</taxon>
        <taxon>Guillardia</taxon>
    </lineage>
</organism>
<dbReference type="InterPro" id="IPR051522">
    <property type="entry name" value="ISC_assembly_LYR"/>
</dbReference>
<feature type="domain" description="Complex 1 LYR protein" evidence="2">
    <location>
        <begin position="4"/>
        <end position="59"/>
    </location>
</feature>
<dbReference type="Pfam" id="PF05347">
    <property type="entry name" value="Complex1_LYR"/>
    <property type="match status" value="1"/>
</dbReference>
<proteinExistence type="inferred from homology"/>
<accession>L1J6P9</accession>
<comment type="similarity">
    <text evidence="1">Belongs to the complex I LYR family.</text>
</comment>
<evidence type="ECO:0000256" key="1">
    <source>
        <dbReference type="ARBA" id="ARBA00009508"/>
    </source>
</evidence>
<dbReference type="RefSeq" id="XP_005830987.1">
    <property type="nucleotide sequence ID" value="XM_005830930.1"/>
</dbReference>
<dbReference type="GO" id="GO:0005739">
    <property type="term" value="C:mitochondrion"/>
    <property type="evidence" value="ECO:0007669"/>
    <property type="project" value="TreeGrafter"/>
</dbReference>
<feature type="non-terminal residue" evidence="3">
    <location>
        <position position="1"/>
    </location>
</feature>
<dbReference type="InterPro" id="IPR045297">
    <property type="entry name" value="Complex1_LYR_LYRM4"/>
</dbReference>
<evidence type="ECO:0000313" key="5">
    <source>
        <dbReference type="Proteomes" id="UP000011087"/>
    </source>
</evidence>
<evidence type="ECO:0000313" key="4">
    <source>
        <dbReference type="EnsemblProtists" id="EKX44007"/>
    </source>
</evidence>
<name>L1J6P9_GUITC</name>
<dbReference type="OrthoDB" id="275715at2759"/>
<dbReference type="GeneID" id="17300648"/>
<dbReference type="HOGENOM" id="CLU_120076_2_1_1"/>
<evidence type="ECO:0000259" key="2">
    <source>
        <dbReference type="Pfam" id="PF05347"/>
    </source>
</evidence>
<dbReference type="eggNOG" id="KOG3801">
    <property type="taxonomic scope" value="Eukaryota"/>
</dbReference>
<reference evidence="5" key="2">
    <citation type="submission" date="2012-11" db="EMBL/GenBank/DDBJ databases">
        <authorList>
            <person name="Kuo A."/>
            <person name="Curtis B.A."/>
            <person name="Tanifuji G."/>
            <person name="Burki F."/>
            <person name="Gruber A."/>
            <person name="Irimia M."/>
            <person name="Maruyama S."/>
            <person name="Arias M.C."/>
            <person name="Ball S.G."/>
            <person name="Gile G.H."/>
            <person name="Hirakawa Y."/>
            <person name="Hopkins J.F."/>
            <person name="Rensing S.A."/>
            <person name="Schmutz J."/>
            <person name="Symeonidi A."/>
            <person name="Elias M."/>
            <person name="Eveleigh R.J."/>
            <person name="Herman E.K."/>
            <person name="Klute M.J."/>
            <person name="Nakayama T."/>
            <person name="Obornik M."/>
            <person name="Reyes-Prieto A."/>
            <person name="Armbrust E.V."/>
            <person name="Aves S.J."/>
            <person name="Beiko R.G."/>
            <person name="Coutinho P."/>
            <person name="Dacks J.B."/>
            <person name="Durnford D.G."/>
            <person name="Fast N.M."/>
            <person name="Green B.R."/>
            <person name="Grisdale C."/>
            <person name="Hempe F."/>
            <person name="Henrissat B."/>
            <person name="Hoppner M.P."/>
            <person name="Ishida K.-I."/>
            <person name="Kim E."/>
            <person name="Koreny L."/>
            <person name="Kroth P.G."/>
            <person name="Liu Y."/>
            <person name="Malik S.-B."/>
            <person name="Maier U.G."/>
            <person name="McRose D."/>
            <person name="Mock T."/>
            <person name="Neilson J.A."/>
            <person name="Onodera N.T."/>
            <person name="Poole A.M."/>
            <person name="Pritham E.J."/>
            <person name="Richards T.A."/>
            <person name="Rocap G."/>
            <person name="Roy S.W."/>
            <person name="Sarai C."/>
            <person name="Schaack S."/>
            <person name="Shirato S."/>
            <person name="Slamovits C.H."/>
            <person name="Spencer D.F."/>
            <person name="Suzuki S."/>
            <person name="Worden A.Z."/>
            <person name="Zauner S."/>
            <person name="Barry K."/>
            <person name="Bell C."/>
            <person name="Bharti A.K."/>
            <person name="Crow J.A."/>
            <person name="Grimwood J."/>
            <person name="Kramer R."/>
            <person name="Lindquist E."/>
            <person name="Lucas S."/>
            <person name="Salamov A."/>
            <person name="McFadden G.I."/>
            <person name="Lane C.E."/>
            <person name="Keeling P.J."/>
            <person name="Gray M.W."/>
            <person name="Grigoriev I.V."/>
            <person name="Archibald J.M."/>
        </authorList>
    </citation>
    <scope>NUCLEOTIDE SEQUENCE</scope>
    <source>
        <strain evidence="5">CCMP2712</strain>
    </source>
</reference>
<dbReference type="PANTHER" id="PTHR13166:SF7">
    <property type="entry name" value="LYR MOTIF-CONTAINING PROTEIN 4"/>
    <property type="match status" value="1"/>
</dbReference>
<dbReference type="GO" id="GO:1990221">
    <property type="term" value="C:L-cysteine desulfurase complex"/>
    <property type="evidence" value="ECO:0007669"/>
    <property type="project" value="TreeGrafter"/>
</dbReference>
<gene>
    <name evidence="3" type="ORF">GUITHDRAFT_40411</name>
</gene>
<evidence type="ECO:0000313" key="3">
    <source>
        <dbReference type="EMBL" id="EKX44007.1"/>
    </source>
</evidence>
<dbReference type="Proteomes" id="UP000011087">
    <property type="component" value="Unassembled WGS sequence"/>
</dbReference>
<reference evidence="4" key="3">
    <citation type="submission" date="2016-03" db="UniProtKB">
        <authorList>
            <consortium name="EnsemblProtists"/>
        </authorList>
    </citation>
    <scope>IDENTIFICATION</scope>
</reference>
<keyword evidence="5" id="KW-1185">Reference proteome</keyword>
<dbReference type="STRING" id="905079.L1J6P9"/>
<dbReference type="EnsemblProtists" id="EKX44007">
    <property type="protein sequence ID" value="EKX44007"/>
    <property type="gene ID" value="GUITHDRAFT_40411"/>
</dbReference>
<dbReference type="AlphaFoldDB" id="L1J6P9"/>
<dbReference type="EMBL" id="JH993007">
    <property type="protein sequence ID" value="EKX44007.1"/>
    <property type="molecule type" value="Genomic_DNA"/>
</dbReference>
<dbReference type="PANTHER" id="PTHR13166">
    <property type="entry name" value="PROTEIN C6ORF149"/>
    <property type="match status" value="1"/>
</dbReference>
<dbReference type="CDD" id="cd20264">
    <property type="entry name" value="Complex1_LYR_LYRM4"/>
    <property type="match status" value="1"/>
</dbReference>
<dbReference type="KEGG" id="gtt:GUITHDRAFT_40411"/>
<feature type="non-terminal residue" evidence="3">
    <location>
        <position position="76"/>
    </location>
</feature>
<dbReference type="OMA" id="YTTDKLV"/>
<protein>
    <recommendedName>
        <fullName evidence="2">Complex 1 LYR protein domain-containing protein</fullName>
    </recommendedName>
</protein>
<dbReference type="GO" id="GO:0016226">
    <property type="term" value="P:iron-sulfur cluster assembly"/>
    <property type="evidence" value="ECO:0007669"/>
    <property type="project" value="InterPro"/>
</dbReference>
<dbReference type="InterPro" id="IPR008011">
    <property type="entry name" value="Complex1_LYR_dom"/>
</dbReference>
<reference evidence="3 5" key="1">
    <citation type="journal article" date="2012" name="Nature">
        <title>Algal genomes reveal evolutionary mosaicism and the fate of nucleomorphs.</title>
        <authorList>
            <consortium name="DOE Joint Genome Institute"/>
            <person name="Curtis B.A."/>
            <person name="Tanifuji G."/>
            <person name="Burki F."/>
            <person name="Gruber A."/>
            <person name="Irimia M."/>
            <person name="Maruyama S."/>
            <person name="Arias M.C."/>
            <person name="Ball S.G."/>
            <person name="Gile G.H."/>
            <person name="Hirakawa Y."/>
            <person name="Hopkins J.F."/>
            <person name="Kuo A."/>
            <person name="Rensing S.A."/>
            <person name="Schmutz J."/>
            <person name="Symeonidi A."/>
            <person name="Elias M."/>
            <person name="Eveleigh R.J."/>
            <person name="Herman E.K."/>
            <person name="Klute M.J."/>
            <person name="Nakayama T."/>
            <person name="Obornik M."/>
            <person name="Reyes-Prieto A."/>
            <person name="Armbrust E.V."/>
            <person name="Aves S.J."/>
            <person name="Beiko R.G."/>
            <person name="Coutinho P."/>
            <person name="Dacks J.B."/>
            <person name="Durnford D.G."/>
            <person name="Fast N.M."/>
            <person name="Green B.R."/>
            <person name="Grisdale C.J."/>
            <person name="Hempel F."/>
            <person name="Henrissat B."/>
            <person name="Hoppner M.P."/>
            <person name="Ishida K."/>
            <person name="Kim E."/>
            <person name="Koreny L."/>
            <person name="Kroth P.G."/>
            <person name="Liu Y."/>
            <person name="Malik S.B."/>
            <person name="Maier U.G."/>
            <person name="McRose D."/>
            <person name="Mock T."/>
            <person name="Neilson J.A."/>
            <person name="Onodera N.T."/>
            <person name="Poole A.M."/>
            <person name="Pritham E.J."/>
            <person name="Richards T.A."/>
            <person name="Rocap G."/>
            <person name="Roy S.W."/>
            <person name="Sarai C."/>
            <person name="Schaack S."/>
            <person name="Shirato S."/>
            <person name="Slamovits C.H."/>
            <person name="Spencer D.F."/>
            <person name="Suzuki S."/>
            <person name="Worden A.Z."/>
            <person name="Zauner S."/>
            <person name="Barry K."/>
            <person name="Bell C."/>
            <person name="Bharti A.K."/>
            <person name="Crow J.A."/>
            <person name="Grimwood J."/>
            <person name="Kramer R."/>
            <person name="Lindquist E."/>
            <person name="Lucas S."/>
            <person name="Salamov A."/>
            <person name="McFadden G.I."/>
            <person name="Lane C.E."/>
            <person name="Keeling P.J."/>
            <person name="Gray M.W."/>
            <person name="Grigoriev I.V."/>
            <person name="Archibald J.M."/>
        </authorList>
    </citation>
    <scope>NUCLEOTIDE SEQUENCE</scope>
    <source>
        <strain evidence="3 5">CCMP2712</strain>
    </source>
</reference>
<dbReference type="PaxDb" id="55529-EKX44007"/>
<sequence>SKSDVLHLYRNLLRNSKKFCNYNFREYFLRRTKEDFKCHKNESDPSKVQQLLEKARQDLVVISRQATLSQMYAADR</sequence>